<protein>
    <submittedName>
        <fullName evidence="1">Uncharacterized protein</fullName>
    </submittedName>
</protein>
<comment type="caution">
    <text evidence="1">The sequence shown here is derived from an EMBL/GenBank/DDBJ whole genome shotgun (WGS) entry which is preliminary data.</text>
</comment>
<name>A0A448WQ30_9PLAT</name>
<sequence length="252" mass="28594">MLLQWLDRFAPLLFPVEPYANINKHSCPFLSQQKPEIQTEPIVSPNCQPLETTTNQRQLDWQRVLTRMIFFPRLLDSLIVFGCLLQPPLNLATKWAKFGRPETIWKRYSNGGTNPNLCTSANSSSPDNRQIYDSSAVSCDLRLLSDTSTDSSQLSQNDVLKACALGEIDSFDGRPQTEQSQHPMMRTNVAIATDRWRAHVSGFRIGIASDPAKFASLTNTAHLIQLLNLIIYDRKMDPKTKLRRLNEVSDLF</sequence>
<dbReference type="OrthoDB" id="6263361at2759"/>
<evidence type="ECO:0000313" key="1">
    <source>
        <dbReference type="EMBL" id="VEL17299.1"/>
    </source>
</evidence>
<keyword evidence="2" id="KW-1185">Reference proteome</keyword>
<evidence type="ECO:0000313" key="2">
    <source>
        <dbReference type="Proteomes" id="UP000784294"/>
    </source>
</evidence>
<dbReference type="AlphaFoldDB" id="A0A448WQ30"/>
<gene>
    <name evidence="1" type="ORF">PXEA_LOCUS10739</name>
</gene>
<dbReference type="EMBL" id="CAAALY010032011">
    <property type="protein sequence ID" value="VEL17299.1"/>
    <property type="molecule type" value="Genomic_DNA"/>
</dbReference>
<accession>A0A448WQ30</accession>
<proteinExistence type="predicted"/>
<organism evidence="1 2">
    <name type="scientific">Protopolystoma xenopodis</name>
    <dbReference type="NCBI Taxonomy" id="117903"/>
    <lineage>
        <taxon>Eukaryota</taxon>
        <taxon>Metazoa</taxon>
        <taxon>Spiralia</taxon>
        <taxon>Lophotrochozoa</taxon>
        <taxon>Platyhelminthes</taxon>
        <taxon>Monogenea</taxon>
        <taxon>Polyopisthocotylea</taxon>
        <taxon>Polystomatidea</taxon>
        <taxon>Polystomatidae</taxon>
        <taxon>Protopolystoma</taxon>
    </lineage>
</organism>
<dbReference type="Proteomes" id="UP000784294">
    <property type="component" value="Unassembled WGS sequence"/>
</dbReference>
<reference evidence="1" key="1">
    <citation type="submission" date="2018-11" db="EMBL/GenBank/DDBJ databases">
        <authorList>
            <consortium name="Pathogen Informatics"/>
        </authorList>
    </citation>
    <scope>NUCLEOTIDE SEQUENCE</scope>
</reference>